<protein>
    <submittedName>
        <fullName evidence="3">Uncharacterized protein</fullName>
    </submittedName>
</protein>
<dbReference type="EMBL" id="OCYS01000159">
    <property type="protein sequence ID" value="SON93285.1"/>
    <property type="molecule type" value="Genomic_DNA"/>
</dbReference>
<dbReference type="AlphaFoldDB" id="A0AB38E7F5"/>
<sequence length="112" mass="13044">MHLQQMEGATPSLPRQLTSRQEPIQSVPLSRFYNQASAEKVVLLRLSAIVGDCARFRLSIVRGDTHAWECHTWRHLKDVEAELPRRRRMYAELALIITRSRTSCRERSSQTR</sequence>
<evidence type="ECO:0000313" key="3">
    <source>
        <dbReference type="EMBL" id="SON93285.1"/>
    </source>
</evidence>
<dbReference type="Proteomes" id="UP000234181">
    <property type="component" value="Unassembled WGS sequence"/>
</dbReference>
<reference evidence="4 5" key="1">
    <citation type="submission" date="2017-10" db="EMBL/GenBank/DDBJ databases">
        <authorList>
            <person name="Regsiter A."/>
            <person name="William W."/>
        </authorList>
    </citation>
    <scope>NUCLEOTIDE SEQUENCE [LARGE SCALE GENOMIC DNA]</scope>
    <source>
        <strain evidence="2 5">CFBP6984</strain>
        <strain evidence="3 4">CFBP7430</strain>
    </source>
</reference>
<feature type="region of interest" description="Disordered" evidence="1">
    <location>
        <begin position="1"/>
        <end position="21"/>
    </location>
</feature>
<comment type="caution">
    <text evidence="3">The sequence shown here is derived from an EMBL/GenBank/DDBJ whole genome shotgun (WGS) entry which is preliminary data.</text>
</comment>
<evidence type="ECO:0000313" key="2">
    <source>
        <dbReference type="EMBL" id="SON75487.1"/>
    </source>
</evidence>
<evidence type="ECO:0000313" key="5">
    <source>
        <dbReference type="Proteomes" id="UP000234181"/>
    </source>
</evidence>
<evidence type="ECO:0000313" key="4">
    <source>
        <dbReference type="Proteomes" id="UP000234166"/>
    </source>
</evidence>
<dbReference type="EMBL" id="OCYT01000003">
    <property type="protein sequence ID" value="SON75487.1"/>
    <property type="molecule type" value="Genomic_DNA"/>
</dbReference>
<dbReference type="Proteomes" id="UP000234166">
    <property type="component" value="Unassembled WGS sequence"/>
</dbReference>
<proteinExistence type="predicted"/>
<evidence type="ECO:0000256" key="1">
    <source>
        <dbReference type="SAM" id="MobiDB-lite"/>
    </source>
</evidence>
<name>A0AB38E7F5_XANCH</name>
<gene>
    <name evidence="2" type="ORF">XAP6984_1000089</name>
    <name evidence="3" type="ORF">XAP7430_990090</name>
</gene>
<keyword evidence="5" id="KW-1185">Reference proteome</keyword>
<organism evidence="3 4">
    <name type="scientific">Xanthomonas campestris pv. phaseoli</name>
    <dbReference type="NCBI Taxonomy" id="317013"/>
    <lineage>
        <taxon>Bacteria</taxon>
        <taxon>Pseudomonadati</taxon>
        <taxon>Pseudomonadota</taxon>
        <taxon>Gammaproteobacteria</taxon>
        <taxon>Lysobacterales</taxon>
        <taxon>Lysobacteraceae</taxon>
        <taxon>Xanthomonas</taxon>
    </lineage>
</organism>
<accession>A0AB38E7F5</accession>